<proteinExistence type="inferred from homology"/>
<keyword evidence="2 5" id="KW-0560">Oxidoreductase</keyword>
<comment type="similarity">
    <text evidence="5">Belongs to the D-isomer specific 2-hydroxyacid dehydrogenase family. PdxB subfamily.</text>
</comment>
<dbReference type="InterPro" id="IPR024531">
    <property type="entry name" value="Erythronate-4-P_DHase_dimer"/>
</dbReference>
<dbReference type="PROSITE" id="PS00065">
    <property type="entry name" value="D_2_HYDROXYACID_DH_1"/>
    <property type="match status" value="1"/>
</dbReference>
<feature type="binding site" evidence="5">
    <location>
        <position position="70"/>
    </location>
    <ligand>
        <name>substrate</name>
    </ligand>
</feature>
<dbReference type="RefSeq" id="WP_100256568.1">
    <property type="nucleotide sequence ID" value="NZ_CP011797.1"/>
</dbReference>
<dbReference type="Gene3D" id="3.30.1370.170">
    <property type="match status" value="1"/>
</dbReference>
<sequence length="380" mass="41541">MPTLRIVADENMPNVEAWLAGRVQTIVRQAGRTLGSADLLGADVLLVRSVTQVNQALLQNTPIRFVGSATIGTDHIDLDYLHQHQIPFAFAPGCNAQSVADWLLSILSRLHLDRELCWWQHTIGVVGVGNVGSVVVDRLRQLGVSVRVCDPAKHQQGLLPDHLELPELLAACDIVCLHTPHTRSGPNPTHQLFDQALLAQMRPGAWLINAGRGPVVVEDALLERLSAGQLNAVLDVWPNEPQVAQSLLSEVALASPHVAGYSLEGRANGTAMIAHQLAQWAGLSLSDEVPRPPVAPLNADLYYHEDIRQWASALVLAVYDPARDSVTMACSVVNDHLDGQMFDRLRKAYPTRRELASVPIAQAPPQLRDWLVCLGFNDFI</sequence>
<name>A0A2K8KQT6_9GAMM</name>
<keyword evidence="10" id="KW-1185">Reference proteome</keyword>
<dbReference type="CDD" id="cd12158">
    <property type="entry name" value="ErythrP_dh"/>
    <property type="match status" value="1"/>
</dbReference>
<evidence type="ECO:0000256" key="5">
    <source>
        <dbReference type="HAMAP-Rule" id="MF_01825"/>
    </source>
</evidence>
<dbReference type="InterPro" id="IPR038251">
    <property type="entry name" value="PdxB_dimer_sf"/>
</dbReference>
<dbReference type="EMBL" id="CP011797">
    <property type="protein sequence ID" value="ATX76211.1"/>
    <property type="molecule type" value="Genomic_DNA"/>
</dbReference>
<evidence type="ECO:0000313" key="10">
    <source>
        <dbReference type="Proteomes" id="UP000229757"/>
    </source>
</evidence>
<dbReference type="AlphaFoldDB" id="A0A2K8KQT6"/>
<dbReference type="InterPro" id="IPR029753">
    <property type="entry name" value="D-isomer_DH_CS"/>
</dbReference>
<dbReference type="Pfam" id="PF11890">
    <property type="entry name" value="DUF3410"/>
    <property type="match status" value="1"/>
</dbReference>
<feature type="domain" description="D-isomer specific 2-hydroxyacid dehydrogenase catalytic" evidence="6">
    <location>
        <begin position="38"/>
        <end position="281"/>
    </location>
</feature>
<dbReference type="SUPFAM" id="SSF52283">
    <property type="entry name" value="Formate/glycerate dehydrogenase catalytic domain-like"/>
    <property type="match status" value="1"/>
</dbReference>
<gene>
    <name evidence="5 9" type="primary">pdxB</name>
    <name evidence="9" type="ORF">REIFOR_01058</name>
</gene>
<dbReference type="PANTHER" id="PTHR10996:SF178">
    <property type="entry name" value="2-HYDROXYACID DEHYDROGENASE YGL185C-RELATED"/>
    <property type="match status" value="1"/>
</dbReference>
<dbReference type="Gene3D" id="3.40.50.720">
    <property type="entry name" value="NAD(P)-binding Rossmann-like Domain"/>
    <property type="match status" value="2"/>
</dbReference>
<feature type="binding site" evidence="5">
    <location>
        <position position="235"/>
    </location>
    <ligand>
        <name>NAD(+)</name>
        <dbReference type="ChEBI" id="CHEBI:57540"/>
    </ligand>
</feature>
<dbReference type="KEGG" id="rfo:REIFOR_01058"/>
<evidence type="ECO:0000256" key="1">
    <source>
        <dbReference type="ARBA" id="ARBA00022490"/>
    </source>
</evidence>
<dbReference type="GO" id="GO:0033711">
    <property type="term" value="F:4-phosphoerythronate dehydrogenase activity"/>
    <property type="evidence" value="ECO:0007669"/>
    <property type="project" value="UniProtKB-EC"/>
</dbReference>
<dbReference type="GO" id="GO:0046983">
    <property type="term" value="F:protein dimerization activity"/>
    <property type="evidence" value="ECO:0007669"/>
    <property type="project" value="InterPro"/>
</dbReference>
<feature type="active site" evidence="5">
    <location>
        <position position="212"/>
    </location>
</feature>
<feature type="binding site" evidence="5">
    <location>
        <position position="49"/>
    </location>
    <ligand>
        <name>substrate</name>
    </ligand>
</feature>
<evidence type="ECO:0000259" key="6">
    <source>
        <dbReference type="Pfam" id="PF00389"/>
    </source>
</evidence>
<feature type="binding site" evidence="5">
    <location>
        <position position="260"/>
    </location>
    <ligand>
        <name>NAD(+)</name>
        <dbReference type="ChEBI" id="CHEBI:57540"/>
    </ligand>
</feature>
<protein>
    <recommendedName>
        <fullName evidence="5">Erythronate-4-phosphate dehydrogenase</fullName>
        <ecNumber evidence="5">1.1.1.290</ecNumber>
    </recommendedName>
</protein>
<dbReference type="GO" id="GO:0008615">
    <property type="term" value="P:pyridoxine biosynthetic process"/>
    <property type="evidence" value="ECO:0007669"/>
    <property type="project" value="UniProtKB-UniRule"/>
</dbReference>
<dbReference type="GO" id="GO:0005829">
    <property type="term" value="C:cytosol"/>
    <property type="evidence" value="ECO:0007669"/>
    <property type="project" value="TreeGrafter"/>
</dbReference>
<dbReference type="GO" id="GO:0030267">
    <property type="term" value="F:glyoxylate reductase (NADPH) activity"/>
    <property type="evidence" value="ECO:0007669"/>
    <property type="project" value="TreeGrafter"/>
</dbReference>
<dbReference type="OrthoDB" id="9770208at2"/>
<evidence type="ECO:0000259" key="7">
    <source>
        <dbReference type="Pfam" id="PF02826"/>
    </source>
</evidence>
<dbReference type="GO" id="GO:0016618">
    <property type="term" value="F:hydroxypyruvate reductase [NAD(P)H] activity"/>
    <property type="evidence" value="ECO:0007669"/>
    <property type="project" value="TreeGrafter"/>
</dbReference>
<dbReference type="InterPro" id="IPR029752">
    <property type="entry name" value="D-isomer_DH_CS1"/>
</dbReference>
<comment type="function">
    <text evidence="5">Catalyzes the oxidation of erythronate-4-phosphate to 3-hydroxy-2-oxo-4-phosphonooxybutanoate.</text>
</comment>
<keyword evidence="1 5" id="KW-0963">Cytoplasm</keyword>
<comment type="catalytic activity">
    <reaction evidence="5">
        <text>4-phospho-D-erythronate + NAD(+) = (R)-3-hydroxy-2-oxo-4-phosphooxybutanoate + NADH + H(+)</text>
        <dbReference type="Rhea" id="RHEA:18829"/>
        <dbReference type="ChEBI" id="CHEBI:15378"/>
        <dbReference type="ChEBI" id="CHEBI:57540"/>
        <dbReference type="ChEBI" id="CHEBI:57945"/>
        <dbReference type="ChEBI" id="CHEBI:58538"/>
        <dbReference type="ChEBI" id="CHEBI:58766"/>
        <dbReference type="EC" id="1.1.1.290"/>
    </reaction>
</comment>
<dbReference type="GO" id="GO:0051287">
    <property type="term" value="F:NAD binding"/>
    <property type="evidence" value="ECO:0007669"/>
    <property type="project" value="InterPro"/>
</dbReference>
<dbReference type="Proteomes" id="UP000229757">
    <property type="component" value="Chromosome"/>
</dbReference>
<reference evidence="9 10" key="1">
    <citation type="journal article" date="2017" name="Environ. Microbiol.">
        <title>Genomic and physiological analyses of 'Reinekea forsetii' reveal a versatile opportunistic lifestyle during spring algae blooms.</title>
        <authorList>
            <person name="Avci B."/>
            <person name="Hahnke R.L."/>
            <person name="Chafee M."/>
            <person name="Fischer T."/>
            <person name="Gruber-Vodicka H."/>
            <person name="Tegetmeyer H.E."/>
            <person name="Harder J."/>
            <person name="Fuchs B.M."/>
            <person name="Amann R.I."/>
            <person name="Teeling H."/>
        </authorList>
    </citation>
    <scope>NUCLEOTIDE SEQUENCE [LARGE SCALE GENOMIC DNA]</scope>
    <source>
        <strain evidence="9 10">Hel1_31_D35</strain>
    </source>
</reference>
<accession>A0A2K8KQT6</accession>
<dbReference type="PANTHER" id="PTHR10996">
    <property type="entry name" value="2-HYDROXYACID DEHYDROGENASE-RELATED"/>
    <property type="match status" value="1"/>
</dbReference>
<feature type="domain" description="D-isomer specific 2-hydroxyacid dehydrogenase NAD-binding" evidence="7">
    <location>
        <begin position="120"/>
        <end position="259"/>
    </location>
</feature>
<dbReference type="Pfam" id="PF02826">
    <property type="entry name" value="2-Hacid_dh_C"/>
    <property type="match status" value="1"/>
</dbReference>
<evidence type="ECO:0000256" key="4">
    <source>
        <dbReference type="ARBA" id="ARBA00023096"/>
    </source>
</evidence>
<dbReference type="InterPro" id="IPR036291">
    <property type="entry name" value="NAD(P)-bd_dom_sf"/>
</dbReference>
<dbReference type="HAMAP" id="MF_01825">
    <property type="entry name" value="PdxB"/>
    <property type="match status" value="1"/>
</dbReference>
<dbReference type="EC" id="1.1.1.290" evidence="5"/>
<evidence type="ECO:0000259" key="8">
    <source>
        <dbReference type="Pfam" id="PF11890"/>
    </source>
</evidence>
<evidence type="ECO:0000313" key="9">
    <source>
        <dbReference type="EMBL" id="ATX76211.1"/>
    </source>
</evidence>
<comment type="caution">
    <text evidence="5">Lacks conserved residue(s) required for the propagation of feature annotation.</text>
</comment>
<dbReference type="UniPathway" id="UPA00244">
    <property type="reaction ID" value="UER00310"/>
</dbReference>
<dbReference type="InterPro" id="IPR006140">
    <property type="entry name" value="D-isomer_DH_NAD-bd"/>
</dbReference>
<keyword evidence="4 5" id="KW-0664">Pyridoxine biosynthesis</keyword>
<dbReference type="Pfam" id="PF00389">
    <property type="entry name" value="2-Hacid_dh"/>
    <property type="match status" value="1"/>
</dbReference>
<dbReference type="InterPro" id="IPR050223">
    <property type="entry name" value="D-isomer_2-hydroxyacid_DH"/>
</dbReference>
<dbReference type="InterPro" id="IPR020921">
    <property type="entry name" value="Erythronate-4-P_DHase"/>
</dbReference>
<evidence type="ECO:0000256" key="2">
    <source>
        <dbReference type="ARBA" id="ARBA00023002"/>
    </source>
</evidence>
<dbReference type="PROSITE" id="PS00671">
    <property type="entry name" value="D_2_HYDROXYACID_DH_3"/>
    <property type="match status" value="1"/>
</dbReference>
<organism evidence="9 10">
    <name type="scientific">Reinekea forsetii</name>
    <dbReference type="NCBI Taxonomy" id="1336806"/>
    <lineage>
        <taxon>Bacteria</taxon>
        <taxon>Pseudomonadati</taxon>
        <taxon>Pseudomonadota</taxon>
        <taxon>Gammaproteobacteria</taxon>
        <taxon>Oceanospirillales</taxon>
        <taxon>Saccharospirillaceae</taxon>
        <taxon>Reinekea</taxon>
    </lineage>
</organism>
<feature type="binding site" evidence="5">
    <location>
        <position position="179"/>
    </location>
    <ligand>
        <name>NAD(+)</name>
        <dbReference type="ChEBI" id="CHEBI:57540"/>
    </ligand>
</feature>
<dbReference type="InterPro" id="IPR006139">
    <property type="entry name" value="D-isomer_2_OHA_DH_cat_dom"/>
</dbReference>
<feature type="binding site" evidence="5">
    <location>
        <position position="150"/>
    </location>
    <ligand>
        <name>NAD(+)</name>
        <dbReference type="ChEBI" id="CHEBI:57540"/>
    </ligand>
</feature>
<comment type="subunit">
    <text evidence="5">Homodimer.</text>
</comment>
<keyword evidence="3 5" id="KW-0520">NAD</keyword>
<comment type="subcellular location">
    <subcellularLocation>
        <location evidence="5">Cytoplasm</location>
    </subcellularLocation>
</comment>
<feature type="binding site" evidence="5">
    <location>
        <position position="261"/>
    </location>
    <ligand>
        <name>substrate</name>
    </ligand>
</feature>
<feature type="active site" description="Proton donor" evidence="5">
    <location>
        <position position="257"/>
    </location>
</feature>
<feature type="active site" evidence="5">
    <location>
        <position position="240"/>
    </location>
</feature>
<feature type="domain" description="Erythronate-4-phosphate dehydrogenase dimerisation" evidence="8">
    <location>
        <begin position="303"/>
        <end position="375"/>
    </location>
</feature>
<evidence type="ECO:0000256" key="3">
    <source>
        <dbReference type="ARBA" id="ARBA00023027"/>
    </source>
</evidence>
<dbReference type="SUPFAM" id="SSF51735">
    <property type="entry name" value="NAD(P)-binding Rossmann-fold domains"/>
    <property type="match status" value="1"/>
</dbReference>
<comment type="pathway">
    <text evidence="5">Cofactor biosynthesis; pyridoxine 5'-phosphate biosynthesis; pyridoxine 5'-phosphate from D-erythrose 4-phosphate: step 2/5.</text>
</comment>